<keyword evidence="5" id="KW-1185">Reference proteome</keyword>
<gene>
    <name evidence="4" type="ORF">ACFQ14_00260</name>
</gene>
<dbReference type="EMBL" id="JBHTJV010000002">
    <property type="protein sequence ID" value="MFD0914832.1"/>
    <property type="molecule type" value="Genomic_DNA"/>
</dbReference>
<dbReference type="Pfam" id="PF10996">
    <property type="entry name" value="Beta-Casp"/>
    <property type="match status" value="1"/>
</dbReference>
<name>A0ABW3FEJ1_9HYPH</name>
<dbReference type="EC" id="3.-.-.-" evidence="4"/>
<dbReference type="InterPro" id="IPR022712">
    <property type="entry name" value="Beta_Casp"/>
</dbReference>
<evidence type="ECO:0000313" key="4">
    <source>
        <dbReference type="EMBL" id="MFD0914832.1"/>
    </source>
</evidence>
<comment type="caution">
    <text evidence="4">The sequence shown here is derived from an EMBL/GenBank/DDBJ whole genome shotgun (WGS) entry which is preliminary data.</text>
</comment>
<evidence type="ECO:0000259" key="2">
    <source>
        <dbReference type="SMART" id="SM00849"/>
    </source>
</evidence>
<dbReference type="SMART" id="SM00849">
    <property type="entry name" value="Lactamase_B"/>
    <property type="match status" value="1"/>
</dbReference>
<dbReference type="Gene3D" id="3.60.15.10">
    <property type="entry name" value="Ribonuclease Z/Hydroxyacylglutathione hydrolase-like"/>
    <property type="match status" value="1"/>
</dbReference>
<evidence type="ECO:0000259" key="3">
    <source>
        <dbReference type="SMART" id="SM01027"/>
    </source>
</evidence>
<dbReference type="InterPro" id="IPR011108">
    <property type="entry name" value="RMMBL"/>
</dbReference>
<feature type="domain" description="Metallo-beta-lactamase" evidence="2">
    <location>
        <begin position="15"/>
        <end position="223"/>
    </location>
</feature>
<dbReference type="CDD" id="cd16295">
    <property type="entry name" value="TTHA0252-CPSF-like_MBL-fold"/>
    <property type="match status" value="1"/>
</dbReference>
<protein>
    <submittedName>
        <fullName evidence="4">MBL fold metallo-hydrolase</fullName>
        <ecNumber evidence="4">3.-.-.-</ecNumber>
    </submittedName>
</protein>
<dbReference type="SUPFAM" id="SSF56281">
    <property type="entry name" value="Metallo-hydrolase/oxidoreductase"/>
    <property type="match status" value="1"/>
</dbReference>
<dbReference type="RefSeq" id="WP_377210692.1">
    <property type="nucleotide sequence ID" value="NZ_JBHTJV010000002.1"/>
</dbReference>
<dbReference type="GO" id="GO:0016787">
    <property type="term" value="F:hydrolase activity"/>
    <property type="evidence" value="ECO:0007669"/>
    <property type="project" value="UniProtKB-KW"/>
</dbReference>
<dbReference type="Pfam" id="PF00753">
    <property type="entry name" value="Lactamase_B"/>
    <property type="match status" value="1"/>
</dbReference>
<dbReference type="Proteomes" id="UP001597101">
    <property type="component" value="Unassembled WGS sequence"/>
</dbReference>
<dbReference type="Pfam" id="PF07521">
    <property type="entry name" value="RMMBL"/>
    <property type="match status" value="1"/>
</dbReference>
<dbReference type="PANTHER" id="PTHR11203">
    <property type="entry name" value="CLEAVAGE AND POLYADENYLATION SPECIFICITY FACTOR FAMILY MEMBER"/>
    <property type="match status" value="1"/>
</dbReference>
<feature type="domain" description="Beta-Casp" evidence="3">
    <location>
        <begin position="261"/>
        <end position="381"/>
    </location>
</feature>
<dbReference type="Gene3D" id="3.40.50.10890">
    <property type="match status" value="1"/>
</dbReference>
<dbReference type="InterPro" id="IPR036866">
    <property type="entry name" value="RibonucZ/Hydroxyglut_hydro"/>
</dbReference>
<organism evidence="4 5">
    <name type="scientific">Pseudahrensia aquimaris</name>
    <dbReference type="NCBI Taxonomy" id="744461"/>
    <lineage>
        <taxon>Bacteria</taxon>
        <taxon>Pseudomonadati</taxon>
        <taxon>Pseudomonadota</taxon>
        <taxon>Alphaproteobacteria</taxon>
        <taxon>Hyphomicrobiales</taxon>
        <taxon>Ahrensiaceae</taxon>
        <taxon>Pseudahrensia</taxon>
    </lineage>
</organism>
<evidence type="ECO:0000256" key="1">
    <source>
        <dbReference type="ARBA" id="ARBA00022801"/>
    </source>
</evidence>
<evidence type="ECO:0000313" key="5">
    <source>
        <dbReference type="Proteomes" id="UP001597101"/>
    </source>
</evidence>
<proteinExistence type="predicted"/>
<dbReference type="SMART" id="SM01027">
    <property type="entry name" value="Beta-Casp"/>
    <property type="match status" value="1"/>
</dbReference>
<dbReference type="InterPro" id="IPR001279">
    <property type="entry name" value="Metallo-B-lactamas"/>
</dbReference>
<keyword evidence="1 4" id="KW-0378">Hydrolase</keyword>
<dbReference type="InterPro" id="IPR050698">
    <property type="entry name" value="MBL"/>
</dbReference>
<dbReference type="PANTHER" id="PTHR11203:SF37">
    <property type="entry name" value="INTEGRATOR COMPLEX SUBUNIT 11"/>
    <property type="match status" value="1"/>
</dbReference>
<accession>A0ABW3FEJ1</accession>
<reference evidence="5" key="1">
    <citation type="journal article" date="2019" name="Int. J. Syst. Evol. Microbiol.">
        <title>The Global Catalogue of Microorganisms (GCM) 10K type strain sequencing project: providing services to taxonomists for standard genome sequencing and annotation.</title>
        <authorList>
            <consortium name="The Broad Institute Genomics Platform"/>
            <consortium name="The Broad Institute Genome Sequencing Center for Infectious Disease"/>
            <person name="Wu L."/>
            <person name="Ma J."/>
        </authorList>
    </citation>
    <scope>NUCLEOTIDE SEQUENCE [LARGE SCALE GENOMIC DNA]</scope>
    <source>
        <strain evidence="5">CCUG 60023</strain>
    </source>
</reference>
<dbReference type="PROSITE" id="PS51257">
    <property type="entry name" value="PROKAR_LIPOPROTEIN"/>
    <property type="match status" value="1"/>
</dbReference>
<sequence length="538" mass="60597">MEISLRFCGAAQTVTGSCYWLKTPTCSFLVDCGLFQGPKTVKSLNYEPFPFDASKIDFVLQTHAHIDHSGLLPKLSKAGFNGSIHATAGTRDLLTFMLPDSGYIQEMEVANLNRRKRRHGKKDVEPIYTQQDAEAVLHQVKAVEYEKWISPGEGVRARFWNAGHILGSASIEVEIETGDTNDGKPLRLLFSGDLGPDNKLFHPDPDAPTNFDYVISEATYGGKARINRNPKERRDELGQIARHALENGEMLLIPIFAVERTQELIMDLLTLQEAGEIPKKPIFLDSPLAIRVTRVFEKHADDLEELSERPQLLANPNVYPTETVEQSKAIDRVKGGAIILAASGMCDAGRIRHHLKKWLWQKTATVLFVGYQVPGTLGSLLVGGVKMVKIHGEEIRVQAKIENLDIYSGHADGEELVSWVNERKPIHRAIFLTHGEEESIEAMKTKLVERGLDGERILCPKLDDEVELLGEKRLPRFREVERRLPPETPIKYDWHNDLAQFSFDLREAFEQAADDKARAKFIRKLRRALELDATDAND</sequence>